<feature type="region of interest" description="Disordered" evidence="1">
    <location>
        <begin position="294"/>
        <end position="384"/>
    </location>
</feature>
<organism evidence="2 3">
    <name type="scientific">Tetrahymena thermophila (strain SB210)</name>
    <dbReference type="NCBI Taxonomy" id="312017"/>
    <lineage>
        <taxon>Eukaryota</taxon>
        <taxon>Sar</taxon>
        <taxon>Alveolata</taxon>
        <taxon>Ciliophora</taxon>
        <taxon>Intramacronucleata</taxon>
        <taxon>Oligohymenophorea</taxon>
        <taxon>Hymenostomatida</taxon>
        <taxon>Tetrahymenina</taxon>
        <taxon>Tetrahymenidae</taxon>
        <taxon>Tetrahymena</taxon>
    </lineage>
</organism>
<dbReference type="InParanoid" id="I7LTV2"/>
<name>I7LTV2_TETTS</name>
<sequence length="479" mass="57264">MQYQRGSPQGQVYDLMHPPGRDVLSSKLNDYQGSHPRNLRNDRNVGQNQFITEQITNDQGHVQRHADMNLKMRNPLFHEFHYKKIIEPQYTMPQKKQEIEQVNSYIKSQDNVDSLDMFQQNYLQRQKNFDRAKQGHNLMNYQLDQQNRLASNNQNNTIQQQSPYNNYAQKNDYPQAENVYQNIRQGSPPPPQQLQQNNYNPQRASAPNIHKIPQNNQINQGPIAPPSRQYQMQIGAGQNAIPPSRQVQSQQNLLSQQNQSQIYNNYQPDYQNQQYQNDYNLNNQQQYDQRTNNYQEDQYQQQQQKQKDFDNPAYQQQLQQQEKQMNQQFQQKGIPQDYLPNQNIPPPQIYDQNVQERRSSQQQLQQQYNDQKNYQQQQGYQQPLSASQIDNQYYSSPDILNDKRMKKIYNPLIQKVSAVYEPRYGVNASWDKYDREQFRNWENKEQHYYNIVRSKNFILDQHADYSTGNHEYGTKKVLY</sequence>
<dbReference type="RefSeq" id="XP_001007593.3">
    <property type="nucleotide sequence ID" value="XM_001007593.3"/>
</dbReference>
<evidence type="ECO:0000313" key="2">
    <source>
        <dbReference type="EMBL" id="EAR87348.3"/>
    </source>
</evidence>
<feature type="compositionally biased region" description="Low complexity" evidence="1">
    <location>
        <begin position="193"/>
        <end position="202"/>
    </location>
</feature>
<dbReference type="KEGG" id="tet:TTHERM_00058600"/>
<gene>
    <name evidence="2" type="ORF">TTHERM_00058600</name>
</gene>
<proteinExistence type="predicted"/>
<feature type="compositionally biased region" description="Low complexity" evidence="1">
    <location>
        <begin position="294"/>
        <end position="304"/>
    </location>
</feature>
<dbReference type="GeneID" id="7829573"/>
<accession>I7LTV2</accession>
<dbReference type="EMBL" id="GG662853">
    <property type="protein sequence ID" value="EAR87348.3"/>
    <property type="molecule type" value="Genomic_DNA"/>
</dbReference>
<dbReference type="AlphaFoldDB" id="I7LTV2"/>
<reference evidence="3" key="1">
    <citation type="journal article" date="2006" name="PLoS Biol.">
        <title>Macronuclear genome sequence of the ciliate Tetrahymena thermophila, a model eukaryote.</title>
        <authorList>
            <person name="Eisen J.A."/>
            <person name="Coyne R.S."/>
            <person name="Wu M."/>
            <person name="Wu D."/>
            <person name="Thiagarajan M."/>
            <person name="Wortman J.R."/>
            <person name="Badger J.H."/>
            <person name="Ren Q."/>
            <person name="Amedeo P."/>
            <person name="Jones K.M."/>
            <person name="Tallon L.J."/>
            <person name="Delcher A.L."/>
            <person name="Salzberg S.L."/>
            <person name="Silva J.C."/>
            <person name="Haas B.J."/>
            <person name="Majoros W.H."/>
            <person name="Farzad M."/>
            <person name="Carlton J.M."/>
            <person name="Smith R.K. Jr."/>
            <person name="Garg J."/>
            <person name="Pearlman R.E."/>
            <person name="Karrer K.M."/>
            <person name="Sun L."/>
            <person name="Manning G."/>
            <person name="Elde N.C."/>
            <person name="Turkewitz A.P."/>
            <person name="Asai D.J."/>
            <person name="Wilkes D.E."/>
            <person name="Wang Y."/>
            <person name="Cai H."/>
            <person name="Collins K."/>
            <person name="Stewart B.A."/>
            <person name="Lee S.R."/>
            <person name="Wilamowska K."/>
            <person name="Weinberg Z."/>
            <person name="Ruzzo W.L."/>
            <person name="Wloga D."/>
            <person name="Gaertig J."/>
            <person name="Frankel J."/>
            <person name="Tsao C.-C."/>
            <person name="Gorovsky M.A."/>
            <person name="Keeling P.J."/>
            <person name="Waller R.F."/>
            <person name="Patron N.J."/>
            <person name="Cherry J.M."/>
            <person name="Stover N.A."/>
            <person name="Krieger C.J."/>
            <person name="del Toro C."/>
            <person name="Ryder H.F."/>
            <person name="Williamson S.C."/>
            <person name="Barbeau R.A."/>
            <person name="Hamilton E.P."/>
            <person name="Orias E."/>
        </authorList>
    </citation>
    <scope>NUCLEOTIDE SEQUENCE [LARGE SCALE GENOMIC DNA]</scope>
    <source>
        <strain evidence="3">SB210</strain>
    </source>
</reference>
<evidence type="ECO:0000256" key="1">
    <source>
        <dbReference type="SAM" id="MobiDB-lite"/>
    </source>
</evidence>
<protein>
    <submittedName>
        <fullName evidence="2">Uncharacterized protein</fullName>
    </submittedName>
</protein>
<keyword evidence="3" id="KW-1185">Reference proteome</keyword>
<dbReference type="Proteomes" id="UP000009168">
    <property type="component" value="Unassembled WGS sequence"/>
</dbReference>
<feature type="compositionally biased region" description="Low complexity" evidence="1">
    <location>
        <begin position="315"/>
        <end position="331"/>
    </location>
</feature>
<feature type="region of interest" description="Disordered" evidence="1">
    <location>
        <begin position="181"/>
        <end position="229"/>
    </location>
</feature>
<evidence type="ECO:0000313" key="3">
    <source>
        <dbReference type="Proteomes" id="UP000009168"/>
    </source>
</evidence>
<feature type="compositionally biased region" description="Low complexity" evidence="1">
    <location>
        <begin position="361"/>
        <end position="382"/>
    </location>
</feature>